<dbReference type="InterPro" id="IPR007770">
    <property type="entry name" value="DMP"/>
</dbReference>
<reference evidence="7 8" key="1">
    <citation type="submission" date="2023-10" db="EMBL/GenBank/DDBJ databases">
        <title>Chromosome-scale genome assembly provides insights into flower coloration mechanisms of Canna indica.</title>
        <authorList>
            <person name="Li C."/>
        </authorList>
    </citation>
    <scope>NUCLEOTIDE SEQUENCE [LARGE SCALE GENOMIC DNA]</scope>
    <source>
        <tissue evidence="7">Flower</tissue>
    </source>
</reference>
<dbReference type="GO" id="GO:0010256">
    <property type="term" value="P:endomembrane system organization"/>
    <property type="evidence" value="ECO:0007669"/>
    <property type="project" value="TreeGrafter"/>
</dbReference>
<organism evidence="7 8">
    <name type="scientific">Canna indica</name>
    <name type="common">Indian-shot</name>
    <dbReference type="NCBI Taxonomy" id="4628"/>
    <lineage>
        <taxon>Eukaryota</taxon>
        <taxon>Viridiplantae</taxon>
        <taxon>Streptophyta</taxon>
        <taxon>Embryophyta</taxon>
        <taxon>Tracheophyta</taxon>
        <taxon>Spermatophyta</taxon>
        <taxon>Magnoliopsida</taxon>
        <taxon>Liliopsida</taxon>
        <taxon>Zingiberales</taxon>
        <taxon>Cannaceae</taxon>
        <taxon>Canna</taxon>
    </lineage>
</organism>
<evidence type="ECO:0000313" key="8">
    <source>
        <dbReference type="Proteomes" id="UP001327560"/>
    </source>
</evidence>
<evidence type="ECO:0000256" key="4">
    <source>
        <dbReference type="ARBA" id="ARBA00022989"/>
    </source>
</evidence>
<evidence type="ECO:0000256" key="6">
    <source>
        <dbReference type="SAM" id="Phobius"/>
    </source>
</evidence>
<keyword evidence="5 6" id="KW-0472">Membrane</keyword>
<evidence type="ECO:0000256" key="5">
    <source>
        <dbReference type="ARBA" id="ARBA00023136"/>
    </source>
</evidence>
<dbReference type="Pfam" id="PF05078">
    <property type="entry name" value="DUF679"/>
    <property type="match status" value="1"/>
</dbReference>
<gene>
    <name evidence="7" type="ORF">Cni_G25260</name>
</gene>
<dbReference type="GO" id="GO:0016020">
    <property type="term" value="C:membrane"/>
    <property type="evidence" value="ECO:0007669"/>
    <property type="project" value="UniProtKB-SubCell"/>
</dbReference>
<name>A0AAQ3KWQ0_9LILI</name>
<feature type="transmembrane region" description="Helical" evidence="6">
    <location>
        <begin position="149"/>
        <end position="167"/>
    </location>
</feature>
<evidence type="ECO:0000313" key="7">
    <source>
        <dbReference type="EMBL" id="WOL16473.1"/>
    </source>
</evidence>
<dbReference type="PANTHER" id="PTHR31621:SF5">
    <property type="entry name" value="PROTEIN DMP10"/>
    <property type="match status" value="1"/>
</dbReference>
<dbReference type="Proteomes" id="UP001327560">
    <property type="component" value="Chromosome 8"/>
</dbReference>
<feature type="transmembrane region" description="Helical" evidence="6">
    <location>
        <begin position="187"/>
        <end position="206"/>
    </location>
</feature>
<feature type="transmembrane region" description="Helical" evidence="6">
    <location>
        <begin position="111"/>
        <end position="128"/>
    </location>
</feature>
<evidence type="ECO:0000256" key="2">
    <source>
        <dbReference type="ARBA" id="ARBA00008707"/>
    </source>
</evidence>
<feature type="transmembrane region" description="Helical" evidence="6">
    <location>
        <begin position="82"/>
        <end position="99"/>
    </location>
</feature>
<keyword evidence="4 6" id="KW-1133">Transmembrane helix</keyword>
<accession>A0AAQ3KWQ0</accession>
<protein>
    <recommendedName>
        <fullName evidence="9">DUF679 domain membrane protein 7</fullName>
    </recommendedName>
</protein>
<comment type="subcellular location">
    <subcellularLocation>
        <location evidence="1">Membrane</location>
        <topology evidence="1">Multi-pass membrane protein</topology>
    </subcellularLocation>
</comment>
<evidence type="ECO:0000256" key="1">
    <source>
        <dbReference type="ARBA" id="ARBA00004141"/>
    </source>
</evidence>
<proteinExistence type="inferred from homology"/>
<dbReference type="EMBL" id="CP136897">
    <property type="protein sequence ID" value="WOL16473.1"/>
    <property type="molecule type" value="Genomic_DNA"/>
</dbReference>
<dbReference type="PANTHER" id="PTHR31621">
    <property type="entry name" value="PROTEIN DMP3"/>
    <property type="match status" value="1"/>
</dbReference>
<sequence>MASSDSAIQVTEDAAPDATTTAAITAGTTTTTQQLTIAPVVDKTLSIAANLAQLLPTGTVLVFQSLAPSFARHGVCYATNRYLTVAFMVASVASCTFFAVTDSLLGGDGKLYYGLATLNGFLVLNYDGPEEERNQVFAGVDLASYKLRVVDYVHVVFTVLMFLSVAFGDAMIQKCLFPDAAASATEVLVNLPLGVGVVSTLVFVVFPTTRRGIGYTNAIVAINN</sequence>
<comment type="similarity">
    <text evidence="2">Belongs to the plant DMP1 protein family.</text>
</comment>
<dbReference type="AlphaFoldDB" id="A0AAQ3KWQ0"/>
<keyword evidence="3 6" id="KW-0812">Transmembrane</keyword>
<keyword evidence="8" id="KW-1185">Reference proteome</keyword>
<evidence type="ECO:0000256" key="3">
    <source>
        <dbReference type="ARBA" id="ARBA00022692"/>
    </source>
</evidence>
<evidence type="ECO:0008006" key="9">
    <source>
        <dbReference type="Google" id="ProtNLM"/>
    </source>
</evidence>
<dbReference type="GO" id="GO:0005737">
    <property type="term" value="C:cytoplasm"/>
    <property type="evidence" value="ECO:0007669"/>
    <property type="project" value="UniProtKB-ARBA"/>
</dbReference>